<dbReference type="Pfam" id="PF01597">
    <property type="entry name" value="GCV_H"/>
    <property type="match status" value="1"/>
</dbReference>
<dbReference type="HAMAP" id="MF_00272">
    <property type="entry name" value="GcvH"/>
    <property type="match status" value="1"/>
</dbReference>
<dbReference type="GO" id="GO:0009249">
    <property type="term" value="P:protein lipoylation"/>
    <property type="evidence" value="ECO:0007669"/>
    <property type="project" value="TreeGrafter"/>
</dbReference>
<feature type="domain" description="Lipoyl-binding" evidence="5">
    <location>
        <begin position="22"/>
        <end position="103"/>
    </location>
</feature>
<organism evidence="6 7">
    <name type="scientific">Candidatus Iainarchaeum sp</name>
    <dbReference type="NCBI Taxonomy" id="3101447"/>
    <lineage>
        <taxon>Archaea</taxon>
        <taxon>Candidatus Iainarchaeota</taxon>
        <taxon>Candidatus Iainarchaeia</taxon>
        <taxon>Candidatus Iainarchaeales</taxon>
        <taxon>Candidatus Iainarchaeaceae</taxon>
        <taxon>Candidatus Iainarchaeum</taxon>
    </lineage>
</organism>
<sequence>MDNPEDRKYTKGHEWAKKEGELIVVGITDFAQHALTDIVFVELPEKGKELEKGKQMCVVESVKSVSDIFAPVNGEVAEVNSELENSPEKLNQAPFDSWLVKIKPKDPAEFDSLMSSQQYNEYVAGLEH</sequence>
<dbReference type="PROSITE" id="PS50968">
    <property type="entry name" value="BIOTINYL_LIPOYL"/>
    <property type="match status" value="1"/>
</dbReference>
<dbReference type="PROSITE" id="PS00189">
    <property type="entry name" value="LIPOYL"/>
    <property type="match status" value="1"/>
</dbReference>
<proteinExistence type="inferred from homology"/>
<dbReference type="CDD" id="cd06848">
    <property type="entry name" value="GCS_H"/>
    <property type="match status" value="1"/>
</dbReference>
<comment type="cofactor">
    <cofactor evidence="3">
        <name>(R)-lipoate</name>
        <dbReference type="ChEBI" id="CHEBI:83088"/>
    </cofactor>
    <text evidence="3">Binds 1 lipoyl cofactor covalently.</text>
</comment>
<evidence type="ECO:0000259" key="5">
    <source>
        <dbReference type="PROSITE" id="PS50968"/>
    </source>
</evidence>
<name>A0A2D6M185_9ARCH</name>
<evidence type="ECO:0000256" key="4">
    <source>
        <dbReference type="PIRSR" id="PIRSR617453-50"/>
    </source>
</evidence>
<dbReference type="AlphaFoldDB" id="A0A2D6M185"/>
<dbReference type="InterPro" id="IPR033753">
    <property type="entry name" value="GCV_H/Fam206"/>
</dbReference>
<protein>
    <recommendedName>
        <fullName evidence="3">Probable glycine cleavage system H protein</fullName>
    </recommendedName>
</protein>
<evidence type="ECO:0000313" key="7">
    <source>
        <dbReference type="Proteomes" id="UP000226592"/>
    </source>
</evidence>
<dbReference type="GO" id="GO:0019464">
    <property type="term" value="P:glycine decarboxylation via glycine cleavage system"/>
    <property type="evidence" value="ECO:0007669"/>
    <property type="project" value="UniProtKB-UniRule"/>
</dbReference>
<evidence type="ECO:0000256" key="3">
    <source>
        <dbReference type="HAMAP-Rule" id="MF_00272"/>
    </source>
</evidence>
<evidence type="ECO:0000256" key="2">
    <source>
        <dbReference type="ARBA" id="ARBA00022823"/>
    </source>
</evidence>
<dbReference type="Proteomes" id="UP000226592">
    <property type="component" value="Unassembled WGS sequence"/>
</dbReference>
<accession>A0A2D6M185</accession>
<comment type="subunit">
    <text evidence="3">The glycine cleavage system is composed of four proteins: P, T, L and H.</text>
</comment>
<gene>
    <name evidence="3 6" type="primary">gcvH</name>
    <name evidence="6" type="ORF">CL943_02655</name>
</gene>
<comment type="similarity">
    <text evidence="1 3">Belongs to the GcvH family.</text>
</comment>
<feature type="modified residue" description="N6-lipoyllysine" evidence="3 4">
    <location>
        <position position="63"/>
    </location>
</feature>
<dbReference type="InterPro" id="IPR003016">
    <property type="entry name" value="2-oxoA_DH_lipoyl-BS"/>
</dbReference>
<evidence type="ECO:0000313" key="6">
    <source>
        <dbReference type="EMBL" id="MAG22181.1"/>
    </source>
</evidence>
<dbReference type="InterPro" id="IPR011053">
    <property type="entry name" value="Single_hybrid_motif"/>
</dbReference>
<dbReference type="GO" id="GO:0005960">
    <property type="term" value="C:glycine cleavage complex"/>
    <property type="evidence" value="ECO:0007669"/>
    <property type="project" value="InterPro"/>
</dbReference>
<dbReference type="InterPro" id="IPR017453">
    <property type="entry name" value="GCV_H_sub"/>
</dbReference>
<comment type="function">
    <text evidence="3">The glycine cleavage system catalyzes the degradation of glycine. The H protein shuttles the methylamine group of glycine from the P protein to the T protein.</text>
</comment>
<dbReference type="NCBIfam" id="NF002270">
    <property type="entry name" value="PRK01202.1"/>
    <property type="match status" value="1"/>
</dbReference>
<reference evidence="7" key="1">
    <citation type="submission" date="2017-09" db="EMBL/GenBank/DDBJ databases">
        <title>The Reconstruction of 2,631 Draft Metagenome-Assembled Genomes from the Global Oceans.</title>
        <authorList>
            <person name="Tully B.J."/>
            <person name="Graham E.D."/>
            <person name="Heidelberg J.F."/>
        </authorList>
    </citation>
    <scope>NUCLEOTIDE SEQUENCE [LARGE SCALE GENOMIC DNA]</scope>
</reference>
<comment type="caution">
    <text evidence="6">The sequence shown here is derived from an EMBL/GenBank/DDBJ whole genome shotgun (WGS) entry which is preliminary data.</text>
</comment>
<keyword evidence="2 3" id="KW-0450">Lipoyl</keyword>
<dbReference type="NCBIfam" id="TIGR00527">
    <property type="entry name" value="gcvH"/>
    <property type="match status" value="1"/>
</dbReference>
<dbReference type="InterPro" id="IPR000089">
    <property type="entry name" value="Biotin_lipoyl"/>
</dbReference>
<dbReference type="PANTHER" id="PTHR11715">
    <property type="entry name" value="GLYCINE CLEAVAGE SYSTEM H PROTEIN"/>
    <property type="match status" value="1"/>
</dbReference>
<evidence type="ECO:0000256" key="1">
    <source>
        <dbReference type="ARBA" id="ARBA00009249"/>
    </source>
</evidence>
<dbReference type="GO" id="GO:0005737">
    <property type="term" value="C:cytoplasm"/>
    <property type="evidence" value="ECO:0007669"/>
    <property type="project" value="TreeGrafter"/>
</dbReference>
<dbReference type="Gene3D" id="2.40.50.100">
    <property type="match status" value="1"/>
</dbReference>
<dbReference type="SUPFAM" id="SSF51230">
    <property type="entry name" value="Single hybrid motif"/>
    <property type="match status" value="1"/>
</dbReference>
<dbReference type="PANTHER" id="PTHR11715:SF3">
    <property type="entry name" value="GLYCINE CLEAVAGE SYSTEM H PROTEIN-RELATED"/>
    <property type="match status" value="1"/>
</dbReference>
<dbReference type="InterPro" id="IPR002930">
    <property type="entry name" value="GCV_H"/>
</dbReference>
<dbReference type="EMBL" id="NZBU01000008">
    <property type="protein sequence ID" value="MAG22181.1"/>
    <property type="molecule type" value="Genomic_DNA"/>
</dbReference>